<comment type="caution">
    <text evidence="1">The sequence shown here is derived from an EMBL/GenBank/DDBJ whole genome shotgun (WGS) entry which is preliminary data.</text>
</comment>
<dbReference type="EMBL" id="MGGE01000004">
    <property type="protein sequence ID" value="OGM21833.1"/>
    <property type="molecule type" value="Genomic_DNA"/>
</dbReference>
<gene>
    <name evidence="1" type="ORF">A2714_02515</name>
</gene>
<dbReference type="Proteomes" id="UP000178419">
    <property type="component" value="Unassembled WGS sequence"/>
</dbReference>
<reference evidence="1 2" key="1">
    <citation type="journal article" date="2016" name="Nat. Commun.">
        <title>Thousands of microbial genomes shed light on interconnected biogeochemical processes in an aquifer system.</title>
        <authorList>
            <person name="Anantharaman K."/>
            <person name="Brown C.T."/>
            <person name="Hug L.A."/>
            <person name="Sharon I."/>
            <person name="Castelle C.J."/>
            <person name="Probst A.J."/>
            <person name="Thomas B.C."/>
            <person name="Singh A."/>
            <person name="Wilkins M.J."/>
            <person name="Karaoz U."/>
            <person name="Brodie E.L."/>
            <person name="Williams K.H."/>
            <person name="Hubbard S.S."/>
            <person name="Banfield J.F."/>
        </authorList>
    </citation>
    <scope>NUCLEOTIDE SEQUENCE [LARGE SCALE GENOMIC DNA]</scope>
</reference>
<organism evidence="1 2">
    <name type="scientific">Candidatus Woesebacteria bacterium RIFCSPHIGHO2_01_FULL_38_9</name>
    <dbReference type="NCBI Taxonomy" id="1802492"/>
    <lineage>
        <taxon>Bacteria</taxon>
        <taxon>Candidatus Woeseibacteriota</taxon>
    </lineage>
</organism>
<dbReference type="AlphaFoldDB" id="A0A1F7Y3D9"/>
<evidence type="ECO:0000313" key="2">
    <source>
        <dbReference type="Proteomes" id="UP000178419"/>
    </source>
</evidence>
<protein>
    <submittedName>
        <fullName evidence="1">Uncharacterized protein</fullName>
    </submittedName>
</protein>
<sequence>MTDPKRAIAFSAHEGDAEYRFLRIGWQQLQETNISLENLIYGTGISDLIASLGLHETGLSKNISAVLIQSFNSRVEFKRTKRKGSG</sequence>
<name>A0A1F7Y3D9_9BACT</name>
<evidence type="ECO:0000313" key="1">
    <source>
        <dbReference type="EMBL" id="OGM21833.1"/>
    </source>
</evidence>
<accession>A0A1F7Y3D9</accession>
<proteinExistence type="predicted"/>